<feature type="region of interest" description="Disordered" evidence="1">
    <location>
        <begin position="1"/>
        <end position="28"/>
    </location>
</feature>
<sequence length="100" mass="10677">MDTLYADTPAVLPPRQTTDRLHHEKGRGHGKWGEVVAAYVQPRPGLTVDTAALEALCARSLSGYKRPTAFFVVEEIPKNAVGRIDKISVRAAHAAASAGA</sequence>
<dbReference type="Pfam" id="PF13193">
    <property type="entry name" value="AMP-binding_C"/>
    <property type="match status" value="1"/>
</dbReference>
<evidence type="ECO:0000256" key="1">
    <source>
        <dbReference type="SAM" id="MobiDB-lite"/>
    </source>
</evidence>
<dbReference type="Gene3D" id="3.30.300.30">
    <property type="match status" value="1"/>
</dbReference>
<reference evidence="4" key="1">
    <citation type="journal article" date="2019" name="Int. J. Syst. Evol. Microbiol.">
        <title>The Global Catalogue of Microorganisms (GCM) 10K type strain sequencing project: providing services to taxonomists for standard genome sequencing and annotation.</title>
        <authorList>
            <consortium name="The Broad Institute Genomics Platform"/>
            <consortium name="The Broad Institute Genome Sequencing Center for Infectious Disease"/>
            <person name="Wu L."/>
            <person name="Ma J."/>
        </authorList>
    </citation>
    <scope>NUCLEOTIDE SEQUENCE [LARGE SCALE GENOMIC DNA]</scope>
    <source>
        <strain evidence="4">JCM 12763</strain>
    </source>
</reference>
<dbReference type="RefSeq" id="WP_386401371.1">
    <property type="nucleotide sequence ID" value="NZ_JBHSPT010000060.1"/>
</dbReference>
<proteinExistence type="predicted"/>
<evidence type="ECO:0000313" key="3">
    <source>
        <dbReference type="EMBL" id="MFC6058539.1"/>
    </source>
</evidence>
<gene>
    <name evidence="3" type="ORF">ACFP50_24800</name>
</gene>
<name>A0ABW1M4A5_9ACTN</name>
<evidence type="ECO:0000313" key="4">
    <source>
        <dbReference type="Proteomes" id="UP001596242"/>
    </source>
</evidence>
<dbReference type="InterPro" id="IPR025110">
    <property type="entry name" value="AMP-bd_C"/>
</dbReference>
<keyword evidence="4" id="KW-1185">Reference proteome</keyword>
<organism evidence="3 4">
    <name type="scientific">Streptomyces pratens</name>
    <dbReference type="NCBI Taxonomy" id="887456"/>
    <lineage>
        <taxon>Bacteria</taxon>
        <taxon>Bacillati</taxon>
        <taxon>Actinomycetota</taxon>
        <taxon>Actinomycetes</taxon>
        <taxon>Kitasatosporales</taxon>
        <taxon>Streptomycetaceae</taxon>
        <taxon>Streptomyces</taxon>
    </lineage>
</organism>
<evidence type="ECO:0000259" key="2">
    <source>
        <dbReference type="Pfam" id="PF13193"/>
    </source>
</evidence>
<dbReference type="EMBL" id="JBHSPT010000060">
    <property type="protein sequence ID" value="MFC6058539.1"/>
    <property type="molecule type" value="Genomic_DNA"/>
</dbReference>
<feature type="domain" description="AMP-binding enzyme C-terminal" evidence="2">
    <location>
        <begin position="27"/>
        <end position="82"/>
    </location>
</feature>
<dbReference type="InterPro" id="IPR045851">
    <property type="entry name" value="AMP-bd_C_sf"/>
</dbReference>
<accession>A0ABW1M4A5</accession>
<dbReference type="SUPFAM" id="SSF56801">
    <property type="entry name" value="Acetyl-CoA synthetase-like"/>
    <property type="match status" value="1"/>
</dbReference>
<dbReference type="Proteomes" id="UP001596242">
    <property type="component" value="Unassembled WGS sequence"/>
</dbReference>
<protein>
    <recommendedName>
        <fullName evidence="2">AMP-binding enzyme C-terminal domain-containing protein</fullName>
    </recommendedName>
</protein>
<comment type="caution">
    <text evidence="3">The sequence shown here is derived from an EMBL/GenBank/DDBJ whole genome shotgun (WGS) entry which is preliminary data.</text>
</comment>